<evidence type="ECO:0000256" key="7">
    <source>
        <dbReference type="ARBA" id="ARBA00023065"/>
    </source>
</evidence>
<reference evidence="16 17" key="1">
    <citation type="submission" date="2024-03" db="EMBL/GenBank/DDBJ databases">
        <title>Chitinophaga caseinilytica sp. nov., a casein hydrolysing bacterium isolated from forest soil.</title>
        <authorList>
            <person name="Lee D.S."/>
            <person name="Han D.M."/>
            <person name="Baek J.H."/>
            <person name="Choi D.G."/>
            <person name="Jeon J.H."/>
            <person name="Jeon C.O."/>
        </authorList>
    </citation>
    <scope>NUCLEOTIDE SEQUENCE [LARGE SCALE GENOMIC DNA]</scope>
    <source>
        <strain evidence="16 17">KACC 19118</strain>
    </source>
</reference>
<dbReference type="InterPro" id="IPR000531">
    <property type="entry name" value="Beta-barrel_TonB"/>
</dbReference>
<evidence type="ECO:0000313" key="16">
    <source>
        <dbReference type="EMBL" id="WZN49133.1"/>
    </source>
</evidence>
<evidence type="ECO:0000256" key="13">
    <source>
        <dbReference type="SAM" id="SignalP"/>
    </source>
</evidence>
<dbReference type="InterPro" id="IPR023997">
    <property type="entry name" value="TonB-dep_OMP_SusC/RagA_CS"/>
</dbReference>
<dbReference type="Pfam" id="PF07715">
    <property type="entry name" value="Plug"/>
    <property type="match status" value="1"/>
</dbReference>
<dbReference type="Pfam" id="PF00593">
    <property type="entry name" value="TonB_dep_Rec_b-barrel"/>
    <property type="match status" value="1"/>
</dbReference>
<feature type="signal peptide" evidence="13">
    <location>
        <begin position="1"/>
        <end position="27"/>
    </location>
</feature>
<keyword evidence="17" id="KW-1185">Reference proteome</keyword>
<evidence type="ECO:0000256" key="10">
    <source>
        <dbReference type="ARBA" id="ARBA00023237"/>
    </source>
</evidence>
<dbReference type="InterPro" id="IPR012910">
    <property type="entry name" value="Plug_dom"/>
</dbReference>
<dbReference type="SUPFAM" id="SSF49464">
    <property type="entry name" value="Carboxypeptidase regulatory domain-like"/>
    <property type="match status" value="1"/>
</dbReference>
<sequence length="1049" mass="113389">MKKFQLAAIPRLLVLLCSLLLCLDSFAQSLKISGTVTGADGQKIPGASVSLASARGTGTVTDANGHYSLSVPASNTPVTLVVSFIGYDPVTLTLQPGQTSANITLAESTRALNEVVVTALGIKKARKAVTYSVSEVKGADLTQAREINMVEGLTGKVAGVSVSGLAAGPGSSSRVIIRGNGSFGNNQPLYVINGMPMDNSTSNVPSSDNASIGLNADRGDGIGGINPDDIETISILKGATASALYGSRAANGVVIITTKKGLKQKGIGLEYNSTLTLETPAIVPDWQYEYGQGIRTAKPTTKNEAINSGRLSWGPKLDGSDVMQFDGVARPYVAQKDNIKNFYRTGSTFTNTVAVNGGSELGTYRLSMSDMNNKGLLPNAELNKKIFSLAVVANLHKRLTVEGYAQYNKEKAKGRSNVADATGNPNWGVYMLANSVDVRSLAPGYDLTTGNETQWNPSGFATNPYFAINKFINNDDRDRFLGNLNVKFNILDNLFVRGRVTHDFTNINWLGVVPSGTAYEPRGYYQEQTNGITETNAELTLNYQGRFGRDFTVDVLAGGNRQRYRSQNKVLLGNYFAEPGFYDPSNVKSLTTTNVLSRSAVNSLFASADFGYRDMLFLTVTGRNDWFSTLDPANNNIFYPSIGGSFILSEAANLPKSITFAKLRASWAQVGGGAPQPYALNQTYHVVPGGGHFEQPLQTPSQVNGAGGGTLTAPNKSLRPYTNTTLEAGFEARFLNNRLSADFAVYDRRTKDDIVNITISQSSGYNFTNINIGEMSNKGVELLLSGIPVQKQHFSWEVSLNAAYNKNEVVRLADGINSIEIGRAVNGYATISAVVGKPFSMINATKVLRNAQGQAKYTANGWEMATVAPEQIGTGVAPWNGGINNNFKYRNWNLGFLVDGRFGGYVYSGTNLYGTRFGLTKITLPGRDGGLTVTGVNDKGEPFSKTLQPSEMQGYYDNWKAQSERFVYKSDFIKLRQVILGYKLPVDRIGAVKFQSASLSFVARNLFILHKKTPNVDPESTFNNSNAQGFEMFGVPRTRSFGLNLMVKL</sequence>
<evidence type="ECO:0000256" key="12">
    <source>
        <dbReference type="RuleBase" id="RU003357"/>
    </source>
</evidence>
<dbReference type="Gene3D" id="2.60.40.1120">
    <property type="entry name" value="Carboxypeptidase-like, regulatory domain"/>
    <property type="match status" value="1"/>
</dbReference>
<feature type="domain" description="TonB-dependent receptor plug" evidence="15">
    <location>
        <begin position="127"/>
        <end position="253"/>
    </location>
</feature>
<evidence type="ECO:0000256" key="2">
    <source>
        <dbReference type="ARBA" id="ARBA00022448"/>
    </source>
</evidence>
<comment type="similarity">
    <text evidence="11 12">Belongs to the TonB-dependent receptor family.</text>
</comment>
<feature type="chain" id="PRO_5046803215" evidence="13">
    <location>
        <begin position="28"/>
        <end position="1049"/>
    </location>
</feature>
<evidence type="ECO:0000259" key="15">
    <source>
        <dbReference type="Pfam" id="PF07715"/>
    </source>
</evidence>
<evidence type="ECO:0000256" key="9">
    <source>
        <dbReference type="ARBA" id="ARBA00023136"/>
    </source>
</evidence>
<dbReference type="InterPro" id="IPR036942">
    <property type="entry name" value="Beta-barrel_TonB_sf"/>
</dbReference>
<evidence type="ECO:0000259" key="14">
    <source>
        <dbReference type="Pfam" id="PF00593"/>
    </source>
</evidence>
<proteinExistence type="inferred from homology"/>
<dbReference type="SUPFAM" id="SSF56935">
    <property type="entry name" value="Porins"/>
    <property type="match status" value="1"/>
</dbReference>
<evidence type="ECO:0000256" key="8">
    <source>
        <dbReference type="ARBA" id="ARBA00023077"/>
    </source>
</evidence>
<organism evidence="16 17">
    <name type="scientific">Chitinophaga caseinilytica</name>
    <dbReference type="NCBI Taxonomy" id="2267521"/>
    <lineage>
        <taxon>Bacteria</taxon>
        <taxon>Pseudomonadati</taxon>
        <taxon>Bacteroidota</taxon>
        <taxon>Chitinophagia</taxon>
        <taxon>Chitinophagales</taxon>
        <taxon>Chitinophagaceae</taxon>
        <taxon>Chitinophaga</taxon>
    </lineage>
</organism>
<dbReference type="PANTHER" id="PTHR32552:SF81">
    <property type="entry name" value="TONB-DEPENDENT OUTER MEMBRANE RECEPTOR"/>
    <property type="match status" value="1"/>
</dbReference>
<keyword evidence="7" id="KW-0406">Ion transport</keyword>
<evidence type="ECO:0000256" key="3">
    <source>
        <dbReference type="ARBA" id="ARBA00022452"/>
    </source>
</evidence>
<dbReference type="InterPro" id="IPR008969">
    <property type="entry name" value="CarboxyPept-like_regulatory"/>
</dbReference>
<evidence type="ECO:0000313" key="17">
    <source>
        <dbReference type="Proteomes" id="UP001449657"/>
    </source>
</evidence>
<dbReference type="NCBIfam" id="TIGR04057">
    <property type="entry name" value="SusC_RagA_signa"/>
    <property type="match status" value="1"/>
</dbReference>
<dbReference type="PANTHER" id="PTHR32552">
    <property type="entry name" value="FERRICHROME IRON RECEPTOR-RELATED"/>
    <property type="match status" value="1"/>
</dbReference>
<keyword evidence="9 11" id="KW-0472">Membrane</keyword>
<evidence type="ECO:0000256" key="1">
    <source>
        <dbReference type="ARBA" id="ARBA00004571"/>
    </source>
</evidence>
<name>A0ABZ2ZBM6_9BACT</name>
<dbReference type="InterPro" id="IPR023996">
    <property type="entry name" value="TonB-dep_OMP_SusC/RagA"/>
</dbReference>
<evidence type="ECO:0000256" key="4">
    <source>
        <dbReference type="ARBA" id="ARBA00022496"/>
    </source>
</evidence>
<dbReference type="Proteomes" id="UP001449657">
    <property type="component" value="Chromosome"/>
</dbReference>
<keyword evidence="8 12" id="KW-0798">TonB box</keyword>
<keyword evidence="3 11" id="KW-1134">Transmembrane beta strand</keyword>
<feature type="domain" description="TonB-dependent receptor-like beta-barrel" evidence="14">
    <location>
        <begin position="443"/>
        <end position="911"/>
    </location>
</feature>
<dbReference type="InterPro" id="IPR039426">
    <property type="entry name" value="TonB-dep_rcpt-like"/>
</dbReference>
<evidence type="ECO:0000256" key="5">
    <source>
        <dbReference type="ARBA" id="ARBA00022692"/>
    </source>
</evidence>
<keyword evidence="13" id="KW-0732">Signal</keyword>
<dbReference type="Pfam" id="PF13715">
    <property type="entry name" value="CarbopepD_reg_2"/>
    <property type="match status" value="1"/>
</dbReference>
<dbReference type="Gene3D" id="2.40.170.20">
    <property type="entry name" value="TonB-dependent receptor, beta-barrel domain"/>
    <property type="match status" value="1"/>
</dbReference>
<keyword evidence="2 11" id="KW-0813">Transport</keyword>
<dbReference type="EMBL" id="CP150096">
    <property type="protein sequence ID" value="WZN49133.1"/>
    <property type="molecule type" value="Genomic_DNA"/>
</dbReference>
<keyword evidence="6" id="KW-0408">Iron</keyword>
<dbReference type="InterPro" id="IPR037066">
    <property type="entry name" value="Plug_dom_sf"/>
</dbReference>
<evidence type="ECO:0000256" key="6">
    <source>
        <dbReference type="ARBA" id="ARBA00023004"/>
    </source>
</evidence>
<evidence type="ECO:0000256" key="11">
    <source>
        <dbReference type="PROSITE-ProRule" id="PRU01360"/>
    </source>
</evidence>
<keyword evidence="5 11" id="KW-0812">Transmembrane</keyword>
<protein>
    <submittedName>
        <fullName evidence="16">SusC/RagA family TonB-linked outer membrane protein</fullName>
    </submittedName>
</protein>
<dbReference type="RefSeq" id="WP_341843708.1">
    <property type="nucleotide sequence ID" value="NZ_CP149792.1"/>
</dbReference>
<keyword evidence="4" id="KW-0410">Iron transport</keyword>
<dbReference type="NCBIfam" id="TIGR04056">
    <property type="entry name" value="OMP_RagA_SusC"/>
    <property type="match status" value="1"/>
</dbReference>
<dbReference type="Gene3D" id="2.170.130.10">
    <property type="entry name" value="TonB-dependent receptor, plug domain"/>
    <property type="match status" value="1"/>
</dbReference>
<accession>A0ABZ2ZBM6</accession>
<gene>
    <name evidence="16" type="ORF">WJU22_13235</name>
</gene>
<comment type="subcellular location">
    <subcellularLocation>
        <location evidence="1 11">Cell outer membrane</location>
        <topology evidence="1 11">Multi-pass membrane protein</topology>
    </subcellularLocation>
</comment>
<dbReference type="PROSITE" id="PS52016">
    <property type="entry name" value="TONB_DEPENDENT_REC_3"/>
    <property type="match status" value="1"/>
</dbReference>
<keyword evidence="10 11" id="KW-0998">Cell outer membrane</keyword>